<proteinExistence type="predicted"/>
<accession>A0A1A8GMH1</accession>
<dbReference type="EMBL" id="HAEC01004139">
    <property type="protein sequence ID" value="SBQ72216.1"/>
    <property type="molecule type" value="Transcribed_RNA"/>
</dbReference>
<name>A0A1A8GMH1_9TELE</name>
<feature type="non-terminal residue" evidence="1">
    <location>
        <position position="64"/>
    </location>
</feature>
<reference evidence="1" key="2">
    <citation type="submission" date="2016-06" db="EMBL/GenBank/DDBJ databases">
        <title>The genome of a short-lived fish provides insights into sex chromosome evolution and the genetic control of aging.</title>
        <authorList>
            <person name="Reichwald K."/>
            <person name="Felder M."/>
            <person name="Petzold A."/>
            <person name="Koch P."/>
            <person name="Groth M."/>
            <person name="Platzer M."/>
        </authorList>
    </citation>
    <scope>NUCLEOTIDE SEQUENCE</scope>
    <source>
        <tissue evidence="1">Brain</tissue>
    </source>
</reference>
<gene>
    <name evidence="1" type="primary">Nfu_g_1_023821</name>
</gene>
<reference evidence="1" key="1">
    <citation type="submission" date="2016-05" db="EMBL/GenBank/DDBJ databases">
        <authorList>
            <person name="Lavstsen T."/>
            <person name="Jespersen J.S."/>
        </authorList>
    </citation>
    <scope>NUCLEOTIDE SEQUENCE</scope>
    <source>
        <tissue evidence="1">Brain</tissue>
    </source>
</reference>
<evidence type="ECO:0000313" key="1">
    <source>
        <dbReference type="EMBL" id="SBQ72216.1"/>
    </source>
</evidence>
<feature type="non-terminal residue" evidence="1">
    <location>
        <position position="1"/>
    </location>
</feature>
<sequence length="64" mass="7099">TFDCNCMTSRALKDPFRLQNPRLTCSGSSVGLIINLESEEGTFVHLHRHKDPTGSPSLAPRLFV</sequence>
<dbReference type="AlphaFoldDB" id="A0A1A8GMH1"/>
<organism evidence="1">
    <name type="scientific">Nothobranchius korthausae</name>
    <dbReference type="NCBI Taxonomy" id="1143690"/>
    <lineage>
        <taxon>Eukaryota</taxon>
        <taxon>Metazoa</taxon>
        <taxon>Chordata</taxon>
        <taxon>Craniata</taxon>
        <taxon>Vertebrata</taxon>
        <taxon>Euteleostomi</taxon>
        <taxon>Actinopterygii</taxon>
        <taxon>Neopterygii</taxon>
        <taxon>Teleostei</taxon>
        <taxon>Neoteleostei</taxon>
        <taxon>Acanthomorphata</taxon>
        <taxon>Ovalentaria</taxon>
        <taxon>Atherinomorphae</taxon>
        <taxon>Cyprinodontiformes</taxon>
        <taxon>Nothobranchiidae</taxon>
        <taxon>Nothobranchius</taxon>
    </lineage>
</organism>
<protein>
    <submittedName>
        <fullName evidence="1">Uncharacterized protein</fullName>
    </submittedName>
</protein>